<dbReference type="InterPro" id="IPR011990">
    <property type="entry name" value="TPR-like_helical_dom_sf"/>
</dbReference>
<gene>
    <name evidence="2" type="ORF">FRUB_03353</name>
</gene>
<organism evidence="2 3">
    <name type="scientific">Fimbriiglobus ruber</name>
    <dbReference type="NCBI Taxonomy" id="1908690"/>
    <lineage>
        <taxon>Bacteria</taxon>
        <taxon>Pseudomonadati</taxon>
        <taxon>Planctomycetota</taxon>
        <taxon>Planctomycetia</taxon>
        <taxon>Gemmatales</taxon>
        <taxon>Gemmataceae</taxon>
        <taxon>Fimbriiglobus</taxon>
    </lineage>
</organism>
<dbReference type="EMBL" id="NIDE01000004">
    <property type="protein sequence ID" value="OWK43754.1"/>
    <property type="molecule type" value="Genomic_DNA"/>
</dbReference>
<dbReference type="InterPro" id="IPR046880">
    <property type="entry name" value="TPR-S"/>
</dbReference>
<protein>
    <recommendedName>
        <fullName evidence="4">Tetratricopeptide repeat protein</fullName>
    </recommendedName>
</protein>
<dbReference type="AlphaFoldDB" id="A0A225DW16"/>
<keyword evidence="3" id="KW-1185">Reference proteome</keyword>
<dbReference type="Gene3D" id="1.25.40.10">
    <property type="entry name" value="Tetratricopeptide repeat domain"/>
    <property type="match status" value="1"/>
</dbReference>
<accession>A0A225DW16</accession>
<proteinExistence type="predicted"/>
<evidence type="ECO:0000313" key="2">
    <source>
        <dbReference type="EMBL" id="OWK43754.1"/>
    </source>
</evidence>
<dbReference type="Proteomes" id="UP000214646">
    <property type="component" value="Unassembled WGS sequence"/>
</dbReference>
<evidence type="ECO:0000256" key="1">
    <source>
        <dbReference type="SAM" id="MobiDB-lite"/>
    </source>
</evidence>
<evidence type="ECO:0008006" key="4">
    <source>
        <dbReference type="Google" id="ProtNLM"/>
    </source>
</evidence>
<reference evidence="3" key="1">
    <citation type="submission" date="2017-06" db="EMBL/GenBank/DDBJ databases">
        <title>Genome analysis of Fimbriiglobus ruber SP5, the first member of the order Planctomycetales with confirmed chitinolytic capability.</title>
        <authorList>
            <person name="Ravin N.V."/>
            <person name="Rakitin A.L."/>
            <person name="Ivanova A.A."/>
            <person name="Beletsky A.V."/>
            <person name="Kulichevskaya I.S."/>
            <person name="Mardanov A.V."/>
            <person name="Dedysh S.N."/>
        </authorList>
    </citation>
    <scope>NUCLEOTIDE SEQUENCE [LARGE SCALE GENOMIC DNA]</scope>
    <source>
        <strain evidence="3">SP5</strain>
    </source>
</reference>
<evidence type="ECO:0000313" key="3">
    <source>
        <dbReference type="Proteomes" id="UP000214646"/>
    </source>
</evidence>
<name>A0A225DW16_9BACT</name>
<sequence length="299" mass="32493">MAARVKALPASLAQLAARLVDLRRIAHRHLGALRERGFDWLEEYDFLLAWYAGRAALYPNYEPRMTAAAIVAAGVSARRLIRPPATPPTPTRAPGETSYRPRFLLARGLARGGDAARLADGLRLLQNLRADYPHALEIEEELALGYIERADFPAAEELLHQIEARYRHTTAETPARLGALWKKRAAAVAPADRVALRRALDCYRRAEAIRGDHFPAINVASLQYLLGERAAAVEQAERVLGLLDAADPPPDGFWPHATRGKPSCSPAATRPKPCRATGGRSPTGVAPRGTARVCGGSSN</sequence>
<feature type="region of interest" description="Disordered" evidence="1">
    <location>
        <begin position="257"/>
        <end position="299"/>
    </location>
</feature>
<comment type="caution">
    <text evidence="2">The sequence shown here is derived from an EMBL/GenBank/DDBJ whole genome shotgun (WGS) entry which is preliminary data.</text>
</comment>
<dbReference type="Pfam" id="PF20308">
    <property type="entry name" value="TPR-S"/>
    <property type="match status" value="1"/>
</dbReference>